<dbReference type="GO" id="GO:0003755">
    <property type="term" value="F:peptidyl-prolyl cis-trans isomerase activity"/>
    <property type="evidence" value="ECO:0007669"/>
    <property type="project" value="InterPro"/>
</dbReference>
<accession>A0A0R2PWN7</accession>
<protein>
    <submittedName>
        <fullName evidence="2">Rotamase</fullName>
    </submittedName>
</protein>
<name>A0A0R2PWN7_9GAMM</name>
<proteinExistence type="predicted"/>
<dbReference type="Gene3D" id="3.10.50.40">
    <property type="match status" value="1"/>
</dbReference>
<dbReference type="EMBL" id="LIAV01000005">
    <property type="protein sequence ID" value="KRO41362.1"/>
    <property type="molecule type" value="Genomic_DNA"/>
</dbReference>
<evidence type="ECO:0000259" key="1">
    <source>
        <dbReference type="Pfam" id="PF13145"/>
    </source>
</evidence>
<dbReference type="Proteomes" id="UP000050874">
    <property type="component" value="Unassembled WGS sequence"/>
</dbReference>
<dbReference type="SUPFAM" id="SSF109998">
    <property type="entry name" value="Triger factor/SurA peptide-binding domain-like"/>
    <property type="match status" value="1"/>
</dbReference>
<dbReference type="InterPro" id="IPR046357">
    <property type="entry name" value="PPIase_dom_sf"/>
</dbReference>
<feature type="domain" description="PpiC" evidence="1">
    <location>
        <begin position="107"/>
        <end position="220"/>
    </location>
</feature>
<dbReference type="AlphaFoldDB" id="A0A0R2PWN7"/>
<organism evidence="2 3">
    <name type="scientific">SAR86 cluster bacterium BACL1 MAG-120920-bin57</name>
    <dbReference type="NCBI Taxonomy" id="1655571"/>
    <lineage>
        <taxon>Bacteria</taxon>
        <taxon>Pseudomonadati</taxon>
        <taxon>Pseudomonadota</taxon>
        <taxon>Gammaproteobacteria</taxon>
        <taxon>SAR86 cluster</taxon>
    </lineage>
</organism>
<evidence type="ECO:0000313" key="3">
    <source>
        <dbReference type="Proteomes" id="UP000050874"/>
    </source>
</evidence>
<gene>
    <name evidence="2" type="ORF">ABR63_08410</name>
</gene>
<dbReference type="InterPro" id="IPR027304">
    <property type="entry name" value="Trigger_fact/SurA_dom_sf"/>
</dbReference>
<sequence>MNLRILVFFLIGLLIFVIDVGLNSDESSKDIYITDQELSSLLSAWTSQVGRDPTDEEVVNIINNLVQEEILYREALLLGLDQEDRIIKRRLAQKLTFLKQETMPEEPTEQELLDFYESNKANYFIPPTYSFKHHYFSKESDAKERANAALNAFIDNGLELRGDPFFLGKNFNQNTIAEIERSFGASFLSAFAQPKLNQWSGPYQSAFGEHIIFITDTSEGFFPPWKKIASKVTQDYLTKIQDDAVNQYLDDIKSQYRVIINPNYQF</sequence>
<dbReference type="InterPro" id="IPR000297">
    <property type="entry name" value="PPIase_PpiC"/>
</dbReference>
<reference evidence="3" key="1">
    <citation type="submission" date="2015-10" db="EMBL/GenBank/DDBJ databases">
        <title>Metagenome-Assembled Genomes uncover a global brackish microbiome.</title>
        <authorList>
            <person name="Hugerth L.W."/>
            <person name="Larsson J."/>
            <person name="Alneberg J."/>
            <person name="Lindh M.V."/>
            <person name="Legrand C."/>
            <person name="Pinhassi J."/>
            <person name="Andersson A."/>
        </authorList>
    </citation>
    <scope>NUCLEOTIDE SEQUENCE [LARGE SCALE GENOMIC DNA]</scope>
</reference>
<comment type="caution">
    <text evidence="2">The sequence shown here is derived from an EMBL/GenBank/DDBJ whole genome shotgun (WGS) entry which is preliminary data.</text>
</comment>
<dbReference type="Pfam" id="PF13145">
    <property type="entry name" value="Rotamase_2"/>
    <property type="match status" value="1"/>
</dbReference>
<evidence type="ECO:0000313" key="2">
    <source>
        <dbReference type="EMBL" id="KRO41362.1"/>
    </source>
</evidence>
<dbReference type="Gene3D" id="1.10.4030.10">
    <property type="entry name" value="Porin chaperone SurA, peptide-binding domain"/>
    <property type="match status" value="1"/>
</dbReference>